<feature type="domain" description="Phorbol-ester/DAG-type" evidence="4">
    <location>
        <begin position="4"/>
        <end position="54"/>
    </location>
</feature>
<dbReference type="AlphaFoldDB" id="A0AA38ID09"/>
<protein>
    <recommendedName>
        <fullName evidence="4">Phorbol-ester/DAG-type domain-containing protein</fullName>
    </recommendedName>
</protein>
<dbReference type="InterPro" id="IPR046349">
    <property type="entry name" value="C1-like_sf"/>
</dbReference>
<name>A0AA38ID09_9CUCU</name>
<comment type="caution">
    <text evidence="5">The sequence shown here is derived from an EMBL/GenBank/DDBJ whole genome shotgun (WGS) entry which is preliminary data.</text>
</comment>
<keyword evidence="1" id="KW-0479">Metal-binding</keyword>
<accession>A0AA38ID09</accession>
<evidence type="ECO:0000256" key="2">
    <source>
        <dbReference type="ARBA" id="ARBA00022833"/>
    </source>
</evidence>
<evidence type="ECO:0000256" key="3">
    <source>
        <dbReference type="SAM" id="Coils"/>
    </source>
</evidence>
<dbReference type="PROSITE" id="PS50081">
    <property type="entry name" value="ZF_DAG_PE_2"/>
    <property type="match status" value="1"/>
</dbReference>
<keyword evidence="2" id="KW-0862">Zinc</keyword>
<evidence type="ECO:0000313" key="6">
    <source>
        <dbReference type="Proteomes" id="UP001168821"/>
    </source>
</evidence>
<organism evidence="5 6">
    <name type="scientific">Zophobas morio</name>
    <dbReference type="NCBI Taxonomy" id="2755281"/>
    <lineage>
        <taxon>Eukaryota</taxon>
        <taxon>Metazoa</taxon>
        <taxon>Ecdysozoa</taxon>
        <taxon>Arthropoda</taxon>
        <taxon>Hexapoda</taxon>
        <taxon>Insecta</taxon>
        <taxon>Pterygota</taxon>
        <taxon>Neoptera</taxon>
        <taxon>Endopterygota</taxon>
        <taxon>Coleoptera</taxon>
        <taxon>Polyphaga</taxon>
        <taxon>Cucujiformia</taxon>
        <taxon>Tenebrionidae</taxon>
        <taxon>Zophobas</taxon>
    </lineage>
</organism>
<dbReference type="Proteomes" id="UP001168821">
    <property type="component" value="Unassembled WGS sequence"/>
</dbReference>
<proteinExistence type="predicted"/>
<sequence length="322" mass="36459">MASSSVFVSSADLNANKCDYCNVTVRNSVMCKKCKLVYHPSCFNRALGAKNQVCHHEKDVPYENDSLMEISRSEFMALVSEIVKVETKSLTEQIQQLREEISELTSKNVHLIRHLQPSLEVPVQPILDEKPVTYINKKANLSGKTPDTQSSGDTEEVKTNTTNVIEDANPSSKVHPWEQAKRRRNPKKNLVIGILETSAEIGGNSESNFSASKRVSKTNIHVTRVNPKVTVETVKSYVQMKMDRQQDVNGNFECDILQLNSKYPESYSSFKVTVNSNLLSKVMDPTFWPSGVAVRRYYEPSTKKMTKKTENFYHKEGLRTET</sequence>
<feature type="coiled-coil region" evidence="3">
    <location>
        <begin position="80"/>
        <end position="114"/>
    </location>
</feature>
<dbReference type="InterPro" id="IPR002219">
    <property type="entry name" value="PKC_DAG/PE"/>
</dbReference>
<dbReference type="SUPFAM" id="SSF57889">
    <property type="entry name" value="Cysteine-rich domain"/>
    <property type="match status" value="1"/>
</dbReference>
<gene>
    <name evidence="5" type="ORF">Zmor_013259</name>
</gene>
<dbReference type="GO" id="GO:0046872">
    <property type="term" value="F:metal ion binding"/>
    <property type="evidence" value="ECO:0007669"/>
    <property type="project" value="UniProtKB-KW"/>
</dbReference>
<evidence type="ECO:0000259" key="4">
    <source>
        <dbReference type="PROSITE" id="PS50081"/>
    </source>
</evidence>
<evidence type="ECO:0000256" key="1">
    <source>
        <dbReference type="ARBA" id="ARBA00022723"/>
    </source>
</evidence>
<dbReference type="EMBL" id="JALNTZ010000004">
    <property type="protein sequence ID" value="KAJ3654045.1"/>
    <property type="molecule type" value="Genomic_DNA"/>
</dbReference>
<keyword evidence="6" id="KW-1185">Reference proteome</keyword>
<evidence type="ECO:0000313" key="5">
    <source>
        <dbReference type="EMBL" id="KAJ3654045.1"/>
    </source>
</evidence>
<keyword evidence="3" id="KW-0175">Coiled coil</keyword>
<reference evidence="5" key="1">
    <citation type="journal article" date="2023" name="G3 (Bethesda)">
        <title>Whole genome assemblies of Zophobas morio and Tenebrio molitor.</title>
        <authorList>
            <person name="Kaur S."/>
            <person name="Stinson S.A."/>
            <person name="diCenzo G.C."/>
        </authorList>
    </citation>
    <scope>NUCLEOTIDE SEQUENCE</scope>
    <source>
        <strain evidence="5">QUZm001</strain>
    </source>
</reference>